<dbReference type="RefSeq" id="XP_040764489.1">
    <property type="nucleotide sequence ID" value="XM_040914407.1"/>
</dbReference>
<keyword evidence="2" id="KW-1185">Reference proteome</keyword>
<proteinExistence type="predicted"/>
<dbReference type="InParanoid" id="A0A165ECS7"/>
<dbReference type="GeneID" id="63831434"/>
<dbReference type="Proteomes" id="UP000076871">
    <property type="component" value="Unassembled WGS sequence"/>
</dbReference>
<organism evidence="1 2">
    <name type="scientific">Laetiporus sulphureus 93-53</name>
    <dbReference type="NCBI Taxonomy" id="1314785"/>
    <lineage>
        <taxon>Eukaryota</taxon>
        <taxon>Fungi</taxon>
        <taxon>Dikarya</taxon>
        <taxon>Basidiomycota</taxon>
        <taxon>Agaricomycotina</taxon>
        <taxon>Agaricomycetes</taxon>
        <taxon>Polyporales</taxon>
        <taxon>Laetiporus</taxon>
    </lineage>
</organism>
<dbReference type="EMBL" id="KV427622">
    <property type="protein sequence ID" value="KZT06749.1"/>
    <property type="molecule type" value="Genomic_DNA"/>
</dbReference>
<sequence>MELPGRDACEHCLDRGHSQAVVRMPSQLARPHGIMAITPVKLRGEEPSMIPHARDKIASPVGIGAHAHAPAAAPPHHTRRRPDRSFKQCKYMWSPFGRNTIDQPWEVVGFKSVEPVPTFDDHDNLDIVRASPIDISAKSVFDVKPPFVRASADAAHPRRFDLESALRTARSRLLKEA</sequence>
<accession>A0A165ECS7</accession>
<evidence type="ECO:0000313" key="1">
    <source>
        <dbReference type="EMBL" id="KZT06749.1"/>
    </source>
</evidence>
<protein>
    <submittedName>
        <fullName evidence="1">Uncharacterized protein</fullName>
    </submittedName>
</protein>
<gene>
    <name evidence="1" type="ORF">LAESUDRAFT_812447</name>
</gene>
<dbReference type="OrthoDB" id="3349961at2759"/>
<reference evidence="1 2" key="1">
    <citation type="journal article" date="2016" name="Mol. Biol. Evol.">
        <title>Comparative Genomics of Early-Diverging Mushroom-Forming Fungi Provides Insights into the Origins of Lignocellulose Decay Capabilities.</title>
        <authorList>
            <person name="Nagy L.G."/>
            <person name="Riley R."/>
            <person name="Tritt A."/>
            <person name="Adam C."/>
            <person name="Daum C."/>
            <person name="Floudas D."/>
            <person name="Sun H."/>
            <person name="Yadav J.S."/>
            <person name="Pangilinan J."/>
            <person name="Larsson K.H."/>
            <person name="Matsuura K."/>
            <person name="Barry K."/>
            <person name="Labutti K."/>
            <person name="Kuo R."/>
            <person name="Ohm R.A."/>
            <person name="Bhattacharya S.S."/>
            <person name="Shirouzu T."/>
            <person name="Yoshinaga Y."/>
            <person name="Martin F.M."/>
            <person name="Grigoriev I.V."/>
            <person name="Hibbett D.S."/>
        </authorList>
    </citation>
    <scope>NUCLEOTIDE SEQUENCE [LARGE SCALE GENOMIC DNA]</scope>
    <source>
        <strain evidence="1 2">93-53</strain>
    </source>
</reference>
<evidence type="ECO:0000313" key="2">
    <source>
        <dbReference type="Proteomes" id="UP000076871"/>
    </source>
</evidence>
<name>A0A165ECS7_9APHY</name>
<feature type="non-terminal residue" evidence="1">
    <location>
        <position position="177"/>
    </location>
</feature>
<dbReference type="AlphaFoldDB" id="A0A165ECS7"/>